<feature type="compositionally biased region" description="Basic and acidic residues" evidence="2">
    <location>
        <begin position="1"/>
        <end position="12"/>
    </location>
</feature>
<evidence type="ECO:0000256" key="1">
    <source>
        <dbReference type="SAM" id="Coils"/>
    </source>
</evidence>
<feature type="compositionally biased region" description="Gly residues" evidence="2">
    <location>
        <begin position="268"/>
        <end position="280"/>
    </location>
</feature>
<feature type="compositionally biased region" description="Low complexity" evidence="2">
    <location>
        <begin position="171"/>
        <end position="190"/>
    </location>
</feature>
<evidence type="ECO:0000313" key="3">
    <source>
        <dbReference type="EMBL" id="CEM43237.1"/>
    </source>
</evidence>
<organism evidence="3">
    <name type="scientific">Chromera velia CCMP2878</name>
    <dbReference type="NCBI Taxonomy" id="1169474"/>
    <lineage>
        <taxon>Eukaryota</taxon>
        <taxon>Sar</taxon>
        <taxon>Alveolata</taxon>
        <taxon>Colpodellida</taxon>
        <taxon>Chromeraceae</taxon>
        <taxon>Chromera</taxon>
    </lineage>
</organism>
<proteinExistence type="predicted"/>
<feature type="compositionally biased region" description="Basic and acidic residues" evidence="2">
    <location>
        <begin position="26"/>
        <end position="44"/>
    </location>
</feature>
<feature type="compositionally biased region" description="Polar residues" evidence="2">
    <location>
        <begin position="281"/>
        <end position="291"/>
    </location>
</feature>
<feature type="non-terminal residue" evidence="3">
    <location>
        <position position="675"/>
    </location>
</feature>
<feature type="compositionally biased region" description="Low complexity" evidence="2">
    <location>
        <begin position="577"/>
        <end position="586"/>
    </location>
</feature>
<dbReference type="EMBL" id="CDMZ01002638">
    <property type="protein sequence ID" value="CEM43237.1"/>
    <property type="molecule type" value="Genomic_DNA"/>
</dbReference>
<feature type="compositionally biased region" description="Basic and acidic residues" evidence="2">
    <location>
        <begin position="294"/>
        <end position="306"/>
    </location>
</feature>
<feature type="region of interest" description="Disordered" evidence="2">
    <location>
        <begin position="562"/>
        <end position="591"/>
    </location>
</feature>
<reference evidence="3" key="1">
    <citation type="submission" date="2014-11" db="EMBL/GenBank/DDBJ databases">
        <authorList>
            <person name="Otto D Thomas"/>
            <person name="Naeem Raeece"/>
        </authorList>
    </citation>
    <scope>NUCLEOTIDE SEQUENCE</scope>
</reference>
<feature type="region of interest" description="Disordered" evidence="2">
    <location>
        <begin position="1"/>
        <end position="58"/>
    </location>
</feature>
<keyword evidence="1" id="KW-0175">Coiled coil</keyword>
<dbReference type="AlphaFoldDB" id="A0A0G4HGK1"/>
<accession>A0A0G4HGK1</accession>
<evidence type="ECO:0000256" key="2">
    <source>
        <dbReference type="SAM" id="MobiDB-lite"/>
    </source>
</evidence>
<feature type="region of interest" description="Disordered" evidence="2">
    <location>
        <begin position="163"/>
        <end position="191"/>
    </location>
</feature>
<feature type="coiled-coil region" evidence="1">
    <location>
        <begin position="341"/>
        <end position="389"/>
    </location>
</feature>
<name>A0A0G4HGK1_9ALVE</name>
<feature type="region of interest" description="Disordered" evidence="2">
    <location>
        <begin position="268"/>
        <end position="306"/>
    </location>
</feature>
<gene>
    <name evidence="3" type="ORF">Cvel_27382</name>
</gene>
<sequence length="675" mass="74701">MEGSEQKTKRDSLMGQQHQEEEGEREGEGGRNKETFVKQERETHPASITAQGAKPRLPPVMSGELVPLTAEELSQRSPFFVDFAEILKGEVIRLFKLTMKGKMSKVLGDRSQSLAQIDREVADALEVVIAKMDAYVESVKKVRQKGGKSSTLTLPVGGGVRFVSPSKGAGTPSSTIAEASPSSAAPKETTGPGELEMAAQLQHAIQHMKWMQNNLSGTEYKLQKLQTEFRGMRSRYYKDVTYLREQLSKRGLQQLDLSVLDGHTSGGVHLGVSGVPGGGDAQSSSHLQKQSELGGKEKDEFEREDGTEIQYFDPSMYIDPEARRILQEKVVEMRVRMGNFKSEMERKLSHAAAERQTLVDELKESTLVNAQMTEELALLRELADRLKDTIEKNVPLIIQPGGDEKAKTGDSGELNEADKRQVVEMIFMQLEQLKQGTSMLTKLPEELSLGHPDSLAVSEVVTALQSAAARGASDASKILKIIRAETLGDVTAELQENCEKQSAMIFGEAKQEFARATGVIAGALESLRGEAAAREKEREEEAEARRQADEKVKELEAKLQEIEENPEKLARSRSAARKASGQAGSALKDGADEAELEALREELSSLRTLNHHQEEWIQLPSLMPSDPDTMNPEVLERMDNLSSLQEQIIQLTKMEREIEEDGERQKEELDRAISV</sequence>
<protein>
    <submittedName>
        <fullName evidence="3">Uncharacterized protein</fullName>
    </submittedName>
</protein>